<evidence type="ECO:0000256" key="3">
    <source>
        <dbReference type="ARBA" id="ARBA00007971"/>
    </source>
</evidence>
<evidence type="ECO:0000256" key="4">
    <source>
        <dbReference type="ARBA" id="ARBA00022475"/>
    </source>
</evidence>
<keyword evidence="15" id="KW-1185">Reference proteome</keyword>
<evidence type="ECO:0000256" key="9">
    <source>
        <dbReference type="PIRNR" id="PIRNR004862"/>
    </source>
</evidence>
<gene>
    <name evidence="14" type="ORF">GCM10022202_06150</name>
</gene>
<keyword evidence="8 9" id="KW-0975">Bacterial flagellum</keyword>
<protein>
    <recommendedName>
        <fullName evidence="9">Flagellar M-ring protein</fullName>
    </recommendedName>
</protein>
<evidence type="ECO:0000313" key="14">
    <source>
        <dbReference type="EMBL" id="GAA3649245.1"/>
    </source>
</evidence>
<dbReference type="InterPro" id="IPR045851">
    <property type="entry name" value="AMP-bd_C_sf"/>
</dbReference>
<comment type="subcellular location">
    <subcellularLocation>
        <location evidence="1 9">Bacterial flagellum basal body</location>
    </subcellularLocation>
    <subcellularLocation>
        <location evidence="2">Cell membrane</location>
        <topology evidence="2">Multi-pass membrane protein</topology>
    </subcellularLocation>
</comment>
<dbReference type="InterPro" id="IPR043427">
    <property type="entry name" value="YscJ/FliF"/>
</dbReference>
<dbReference type="PIRSF" id="PIRSF004862">
    <property type="entry name" value="FliF"/>
    <property type="match status" value="1"/>
</dbReference>
<keyword evidence="5 11" id="KW-0812">Transmembrane</keyword>
<dbReference type="EMBL" id="BAAAYV010000003">
    <property type="protein sequence ID" value="GAA3649245.1"/>
    <property type="molecule type" value="Genomic_DNA"/>
</dbReference>
<dbReference type="Pfam" id="PF01514">
    <property type="entry name" value="YscJ_FliF"/>
    <property type="match status" value="1"/>
</dbReference>
<comment type="caution">
    <text evidence="14">The sequence shown here is derived from an EMBL/GenBank/DDBJ whole genome shotgun (WGS) entry which is preliminary data.</text>
</comment>
<reference evidence="15" key="1">
    <citation type="journal article" date="2019" name="Int. J. Syst. Evol. Microbiol.">
        <title>The Global Catalogue of Microorganisms (GCM) 10K type strain sequencing project: providing services to taxonomists for standard genome sequencing and annotation.</title>
        <authorList>
            <consortium name="The Broad Institute Genomics Platform"/>
            <consortium name="The Broad Institute Genome Sequencing Center for Infectious Disease"/>
            <person name="Wu L."/>
            <person name="Ma J."/>
        </authorList>
    </citation>
    <scope>NUCLEOTIDE SEQUENCE [LARGE SCALE GENOMIC DNA]</scope>
    <source>
        <strain evidence="15">JCM 16546</strain>
    </source>
</reference>
<evidence type="ECO:0000256" key="6">
    <source>
        <dbReference type="ARBA" id="ARBA00022989"/>
    </source>
</evidence>
<evidence type="ECO:0000256" key="1">
    <source>
        <dbReference type="ARBA" id="ARBA00004117"/>
    </source>
</evidence>
<accession>A0ABP7B5C7</accession>
<evidence type="ECO:0000256" key="10">
    <source>
        <dbReference type="SAM" id="MobiDB-lite"/>
    </source>
</evidence>
<evidence type="ECO:0000256" key="7">
    <source>
        <dbReference type="ARBA" id="ARBA00023136"/>
    </source>
</evidence>
<evidence type="ECO:0000259" key="13">
    <source>
        <dbReference type="Pfam" id="PF08345"/>
    </source>
</evidence>
<dbReference type="PANTHER" id="PTHR30046:SF0">
    <property type="entry name" value="FLAGELLAR M-RING PROTEIN"/>
    <property type="match status" value="1"/>
</dbReference>
<dbReference type="Gene3D" id="3.30.300.30">
    <property type="match status" value="1"/>
</dbReference>
<proteinExistence type="inferred from homology"/>
<comment type="function">
    <text evidence="9">The M ring may be actively involved in energy transduction.</text>
</comment>
<evidence type="ECO:0000259" key="12">
    <source>
        <dbReference type="Pfam" id="PF01514"/>
    </source>
</evidence>
<evidence type="ECO:0000256" key="11">
    <source>
        <dbReference type="SAM" id="Phobius"/>
    </source>
</evidence>
<keyword evidence="6 11" id="KW-1133">Transmembrane helix</keyword>
<dbReference type="InterPro" id="IPR006182">
    <property type="entry name" value="FliF_N_dom"/>
</dbReference>
<keyword evidence="4" id="KW-1003">Cell membrane</keyword>
<dbReference type="InterPro" id="IPR000067">
    <property type="entry name" value="FlgMring_FliF"/>
</dbReference>
<feature type="transmembrane region" description="Helical" evidence="11">
    <location>
        <begin position="411"/>
        <end position="429"/>
    </location>
</feature>
<name>A0ABP7B5C7_9MICO</name>
<dbReference type="PRINTS" id="PR01009">
    <property type="entry name" value="FLGMRINGFLIF"/>
</dbReference>
<dbReference type="Proteomes" id="UP001410795">
    <property type="component" value="Unassembled WGS sequence"/>
</dbReference>
<dbReference type="Pfam" id="PF08345">
    <property type="entry name" value="YscJ_FliF_C"/>
    <property type="match status" value="1"/>
</dbReference>
<keyword evidence="7 11" id="KW-0472">Membrane</keyword>
<comment type="similarity">
    <text evidence="3 9">Belongs to the FliF family.</text>
</comment>
<dbReference type="PANTHER" id="PTHR30046">
    <property type="entry name" value="FLAGELLAR M-RING PROTEIN"/>
    <property type="match status" value="1"/>
</dbReference>
<evidence type="ECO:0000256" key="2">
    <source>
        <dbReference type="ARBA" id="ARBA00004651"/>
    </source>
</evidence>
<feature type="domain" description="Flagellar M-ring C-terminal" evidence="13">
    <location>
        <begin position="234"/>
        <end position="379"/>
    </location>
</feature>
<evidence type="ECO:0000313" key="15">
    <source>
        <dbReference type="Proteomes" id="UP001410795"/>
    </source>
</evidence>
<dbReference type="NCBIfam" id="TIGR00206">
    <property type="entry name" value="fliF"/>
    <property type="match status" value="1"/>
</dbReference>
<evidence type="ECO:0000256" key="5">
    <source>
        <dbReference type="ARBA" id="ARBA00022692"/>
    </source>
</evidence>
<sequence>MASFTLAQRTIAIIGVAVLALGAVALGSWLARPQLTPLFSGLSASDANAVVEQLRSSGVQYELSDGGGTVLVPQQDVYDQRLTAAAAGLPTESSGGYTLLDDMGVTTSEFQQSVTYKRAIEGELARTISALDGVSAASVQLAIPEESVFVAETADPTASVFVETQGRTTLDARQVEAIVHLTSAAISGMRPENVAVIDQSGETLSAVGIGTTGGTDQQASDYETRVAASIQTMLDRVVGAGNATVTVAAEMSRATSERVDETYTNPEDAPPATEQTRTESYTGGTGGTGVLGPDNIAVPTGEAGGSYESTETTRNNMVNKSTETITTPAGDITRQAVSVAVDSGAVAGIDVTQIEDLVATAAGLDGERGDEVTVALMSFSTADADAAQQALLEARQAEEAERADGVLRTSLIAAAIGLPLLIGVIVLAVRSRRRREPEDMGSPLELTAETLLLTPQDADDADTVQLTTVPPPSPLETVAPTIALDVEPEPGPEPDQLALERQRVELEAVARRDPQKTAEVLRSLMSDRVDA</sequence>
<feature type="domain" description="Flagellar M-ring N-terminal" evidence="12">
    <location>
        <begin position="31"/>
        <end position="205"/>
    </location>
</feature>
<organism evidence="14 15">
    <name type="scientific">Microbacterium marinilacus</name>
    <dbReference type="NCBI Taxonomy" id="415209"/>
    <lineage>
        <taxon>Bacteria</taxon>
        <taxon>Bacillati</taxon>
        <taxon>Actinomycetota</taxon>
        <taxon>Actinomycetes</taxon>
        <taxon>Micrococcales</taxon>
        <taxon>Microbacteriaceae</taxon>
        <taxon>Microbacterium</taxon>
    </lineage>
</organism>
<feature type="region of interest" description="Disordered" evidence="10">
    <location>
        <begin position="251"/>
        <end position="294"/>
    </location>
</feature>
<evidence type="ECO:0000256" key="8">
    <source>
        <dbReference type="ARBA" id="ARBA00023143"/>
    </source>
</evidence>
<dbReference type="InterPro" id="IPR013556">
    <property type="entry name" value="Flag_M-ring_C"/>
</dbReference>